<dbReference type="OrthoDB" id="346340at2759"/>
<dbReference type="AlphaFoldDB" id="U6GQA2"/>
<dbReference type="Proteomes" id="UP000018050">
    <property type="component" value="Unassembled WGS sequence"/>
</dbReference>
<feature type="compositionally biased region" description="Low complexity" evidence="1">
    <location>
        <begin position="99"/>
        <end position="112"/>
    </location>
</feature>
<sequence>DFYSEDRQGSPANREEFVKNLIDFHHSVRITKRLIAEESKDHSFCLDFEEVEGGKNQINLFECRGGKLTRVYAFRGVPEDAKLVYHDYLNDPEGKEVSAAAAADECSSSSSKEQQREQQQRDIRMMNNKETEALWFRL</sequence>
<name>U6GQA2_EIMAC</name>
<gene>
    <name evidence="2" type="ORF">EAH_00063160</name>
</gene>
<dbReference type="VEuPathDB" id="ToxoDB:EAH_00063160"/>
<dbReference type="RefSeq" id="XP_013248631.1">
    <property type="nucleotide sequence ID" value="XM_013393177.1"/>
</dbReference>
<keyword evidence="3" id="KW-1185">Reference proteome</keyword>
<feature type="region of interest" description="Disordered" evidence="1">
    <location>
        <begin position="99"/>
        <end position="125"/>
    </location>
</feature>
<protein>
    <submittedName>
        <fullName evidence="2">Uncharacterized protein</fullName>
    </submittedName>
</protein>
<evidence type="ECO:0000313" key="2">
    <source>
        <dbReference type="EMBL" id="CDI81747.1"/>
    </source>
</evidence>
<accession>U6GQA2</accession>
<dbReference type="EMBL" id="HG671815">
    <property type="protein sequence ID" value="CDI81747.1"/>
    <property type="molecule type" value="Genomic_DNA"/>
</dbReference>
<evidence type="ECO:0000313" key="3">
    <source>
        <dbReference type="Proteomes" id="UP000018050"/>
    </source>
</evidence>
<evidence type="ECO:0000256" key="1">
    <source>
        <dbReference type="SAM" id="MobiDB-lite"/>
    </source>
</evidence>
<reference evidence="2" key="1">
    <citation type="submission" date="2013-10" db="EMBL/GenBank/DDBJ databases">
        <title>Genomic analysis of the causative agents of coccidiosis in chickens.</title>
        <authorList>
            <person name="Reid A.J."/>
            <person name="Blake D."/>
            <person name="Billington K."/>
            <person name="Browne H."/>
            <person name="Dunn M."/>
            <person name="Hung S."/>
            <person name="Kawahara F."/>
            <person name="Miranda-Saavedra D."/>
            <person name="Mourier T."/>
            <person name="Nagra H."/>
            <person name="Otto T.D."/>
            <person name="Rawlings N."/>
            <person name="Sanchez A."/>
            <person name="Sanders M."/>
            <person name="Subramaniam C."/>
            <person name="Tay Y."/>
            <person name="Dear P."/>
            <person name="Doerig C."/>
            <person name="Gruber A."/>
            <person name="Parkinson J."/>
            <person name="Shirley M."/>
            <person name="Wan K.L."/>
            <person name="Berriman M."/>
            <person name="Tomley F."/>
            <person name="Pain A."/>
        </authorList>
    </citation>
    <scope>NUCLEOTIDE SEQUENCE</scope>
    <source>
        <strain evidence="2">Houghton</strain>
    </source>
</reference>
<feature type="compositionally biased region" description="Basic and acidic residues" evidence="1">
    <location>
        <begin position="113"/>
        <end position="125"/>
    </location>
</feature>
<organism evidence="2 3">
    <name type="scientific">Eimeria acervulina</name>
    <name type="common">Coccidian parasite</name>
    <dbReference type="NCBI Taxonomy" id="5801"/>
    <lineage>
        <taxon>Eukaryota</taxon>
        <taxon>Sar</taxon>
        <taxon>Alveolata</taxon>
        <taxon>Apicomplexa</taxon>
        <taxon>Conoidasida</taxon>
        <taxon>Coccidia</taxon>
        <taxon>Eucoccidiorida</taxon>
        <taxon>Eimeriorina</taxon>
        <taxon>Eimeriidae</taxon>
        <taxon>Eimeria</taxon>
    </lineage>
</organism>
<reference evidence="2" key="2">
    <citation type="submission" date="2013-10" db="EMBL/GenBank/DDBJ databases">
        <authorList>
            <person name="Aslett M."/>
        </authorList>
    </citation>
    <scope>NUCLEOTIDE SEQUENCE</scope>
    <source>
        <strain evidence="2">Houghton</strain>
    </source>
</reference>
<proteinExistence type="predicted"/>
<dbReference type="GeneID" id="25274386"/>
<feature type="non-terminal residue" evidence="2">
    <location>
        <position position="1"/>
    </location>
</feature>